<dbReference type="InterPro" id="IPR000340">
    <property type="entry name" value="Dual-sp_phosphatase_cat-dom"/>
</dbReference>
<dbReference type="InterPro" id="IPR020422">
    <property type="entry name" value="TYR_PHOSPHATASE_DUAL_dom"/>
</dbReference>
<evidence type="ECO:0000256" key="6">
    <source>
        <dbReference type="ARBA" id="ARBA00072096"/>
    </source>
</evidence>
<feature type="compositionally biased region" description="Basic residues" evidence="7">
    <location>
        <begin position="380"/>
        <end position="418"/>
    </location>
</feature>
<proteinExistence type="inferred from homology"/>
<dbReference type="AlphaFoldDB" id="A0A3Q2DPL0"/>
<name>A0A3Q2DPL0_CYPVA</name>
<dbReference type="SUPFAM" id="SSF52799">
    <property type="entry name" value="(Phosphotyrosine protein) phosphatases II"/>
    <property type="match status" value="1"/>
</dbReference>
<dbReference type="GO" id="GO:0060271">
    <property type="term" value="P:cilium assembly"/>
    <property type="evidence" value="ECO:0007669"/>
    <property type="project" value="InterPro"/>
</dbReference>
<dbReference type="PROSITE" id="PS50054">
    <property type="entry name" value="TYR_PHOSPHATASE_DUAL"/>
    <property type="match status" value="1"/>
</dbReference>
<feature type="compositionally biased region" description="Low complexity" evidence="7">
    <location>
        <begin position="309"/>
        <end position="318"/>
    </location>
</feature>
<dbReference type="GO" id="GO:0004725">
    <property type="term" value="F:protein tyrosine phosphatase activity"/>
    <property type="evidence" value="ECO:0007669"/>
    <property type="project" value="InterPro"/>
</dbReference>
<evidence type="ECO:0000256" key="1">
    <source>
        <dbReference type="ARBA" id="ARBA00022794"/>
    </source>
</evidence>
<dbReference type="PANTHER" id="PTHR23339">
    <property type="entry name" value="TYROSINE SPECIFIC PROTEIN PHOSPHATASE AND DUAL SPECIFICITY PROTEIN PHOSPHATASE"/>
    <property type="match status" value="1"/>
</dbReference>
<dbReference type="CDD" id="cd14506">
    <property type="entry name" value="PTP_PTPDC1"/>
    <property type="match status" value="1"/>
</dbReference>
<dbReference type="InterPro" id="IPR000387">
    <property type="entry name" value="Tyr_Pase_dom"/>
</dbReference>
<dbReference type="SMART" id="SM00404">
    <property type="entry name" value="PTPc_motif"/>
    <property type="match status" value="1"/>
</dbReference>
<evidence type="ECO:0000313" key="11">
    <source>
        <dbReference type="Proteomes" id="UP000265020"/>
    </source>
</evidence>
<dbReference type="PROSITE" id="PS50056">
    <property type="entry name" value="TYR_PHOSPHATASE_2"/>
    <property type="match status" value="1"/>
</dbReference>
<evidence type="ECO:0000259" key="8">
    <source>
        <dbReference type="PROSITE" id="PS50054"/>
    </source>
</evidence>
<dbReference type="InterPro" id="IPR029021">
    <property type="entry name" value="Prot-tyrosine_phosphatase-like"/>
</dbReference>
<dbReference type="PROSITE" id="PS00383">
    <property type="entry name" value="TYR_PHOSPHATASE_1"/>
    <property type="match status" value="1"/>
</dbReference>
<feature type="compositionally biased region" description="Acidic residues" evidence="7">
    <location>
        <begin position="331"/>
        <end position="341"/>
    </location>
</feature>
<dbReference type="InterPro" id="IPR003595">
    <property type="entry name" value="Tyr_Pase_cat"/>
</dbReference>
<keyword evidence="2" id="KW-0378">Hydrolase</keyword>
<dbReference type="FunFam" id="3.90.190.10:FF:000027">
    <property type="entry name" value="Protein tyrosine phosphatase domain containing 1"/>
    <property type="match status" value="1"/>
</dbReference>
<keyword evidence="3" id="KW-0904">Protein phosphatase</keyword>
<accession>A0A3Q2DPL0</accession>
<feature type="region of interest" description="Disordered" evidence="7">
    <location>
        <begin position="299"/>
        <end position="420"/>
    </location>
</feature>
<evidence type="ECO:0000259" key="9">
    <source>
        <dbReference type="PROSITE" id="PS50056"/>
    </source>
</evidence>
<feature type="compositionally biased region" description="Basic and acidic residues" evidence="7">
    <location>
        <begin position="342"/>
        <end position="370"/>
    </location>
</feature>
<keyword evidence="1" id="KW-0970">Cilium biogenesis/degradation</keyword>
<comment type="function">
    <text evidence="4">May play roles in cilia formation and/or maintenance.</text>
</comment>
<evidence type="ECO:0000256" key="7">
    <source>
        <dbReference type="SAM" id="MobiDB-lite"/>
    </source>
</evidence>
<dbReference type="Ensembl" id="ENSCVAT00000013543.1">
    <property type="protein sequence ID" value="ENSCVAP00000020744.1"/>
    <property type="gene ID" value="ENSCVAG00000002362.1"/>
</dbReference>
<protein>
    <recommendedName>
        <fullName evidence="6">Protein tyrosine phosphatase domain-containing protein 1</fullName>
    </recommendedName>
</protein>
<keyword evidence="11" id="KW-1185">Reference proteome</keyword>
<evidence type="ECO:0000256" key="2">
    <source>
        <dbReference type="ARBA" id="ARBA00022801"/>
    </source>
</evidence>
<evidence type="ECO:0000256" key="5">
    <source>
        <dbReference type="ARBA" id="ARBA00060867"/>
    </source>
</evidence>
<feature type="domain" description="Tyrosine-protein phosphatase" evidence="8">
    <location>
        <begin position="51"/>
        <end position="215"/>
    </location>
</feature>
<reference evidence="10" key="1">
    <citation type="submission" date="2025-08" db="UniProtKB">
        <authorList>
            <consortium name="Ensembl"/>
        </authorList>
    </citation>
    <scope>IDENTIFICATION</scope>
</reference>
<organism evidence="10 11">
    <name type="scientific">Cyprinodon variegatus</name>
    <name type="common">Sheepshead minnow</name>
    <dbReference type="NCBI Taxonomy" id="28743"/>
    <lineage>
        <taxon>Eukaryota</taxon>
        <taxon>Metazoa</taxon>
        <taxon>Chordata</taxon>
        <taxon>Craniata</taxon>
        <taxon>Vertebrata</taxon>
        <taxon>Euteleostomi</taxon>
        <taxon>Actinopterygii</taxon>
        <taxon>Neopterygii</taxon>
        <taxon>Teleostei</taxon>
        <taxon>Neoteleostei</taxon>
        <taxon>Acanthomorphata</taxon>
        <taxon>Ovalentaria</taxon>
        <taxon>Atherinomorphae</taxon>
        <taxon>Cyprinodontiformes</taxon>
        <taxon>Cyprinodontidae</taxon>
        <taxon>Cyprinodon</taxon>
    </lineage>
</organism>
<dbReference type="Pfam" id="PF00782">
    <property type="entry name" value="DSPc"/>
    <property type="match status" value="1"/>
</dbReference>
<dbReference type="InterPro" id="IPR049573">
    <property type="entry name" value="PTPDC1_PTP"/>
</dbReference>
<evidence type="ECO:0000256" key="3">
    <source>
        <dbReference type="ARBA" id="ARBA00022912"/>
    </source>
</evidence>
<reference evidence="10" key="2">
    <citation type="submission" date="2025-09" db="UniProtKB">
        <authorList>
            <consortium name="Ensembl"/>
        </authorList>
    </citation>
    <scope>IDENTIFICATION</scope>
</reference>
<dbReference type="Gene3D" id="3.90.190.10">
    <property type="entry name" value="Protein tyrosine phosphatase superfamily"/>
    <property type="match status" value="1"/>
</dbReference>
<evidence type="ECO:0000256" key="4">
    <source>
        <dbReference type="ARBA" id="ARBA00056295"/>
    </source>
</evidence>
<comment type="similarity">
    <text evidence="5">Belongs to the protein-tyrosine phosphatase family. Non-receptor class PTPDC1 subfamily.</text>
</comment>
<sequence length="438" mass="49650">SRSQIPFSFPFYARTMNRPKMECSMACGGRACKYENPSRWRDEEQVIKGLYSSWITDNLLAMARPSSETIEKYQLIQQFQRCGLKTVINLQRPGEHASCGYPASPQSACLAVSVYYYNFGWKDYGVASLTTILDMVKVMSFAVQEGKMAVHCHAGLGRTGVLLACYLVFTTRMTADQAILFVRAKRPNSIQTRGQLLCVREFAQFLLPLRSVFSCAEPKASAVTLSQYLTRQRHLLHGYEARQLKNVPKIVQLVCRLLVDIAANRQVVVEEEQLEIPDLTAEVEKTVSQQALQQLGQEMMGKGIPVRPSSPSTLSVPESSRDQPLVKPDPELEPDLDPDPDQEPHLDPEPDPELKLDLDPDPDQEPHLEQDPDQEPTPKTRPRPRTRTRPRPRTRTRPRPRTRSRPRTTPRARSRPTPRTRVVLASFGLYSVVTKGRF</sequence>
<dbReference type="GeneTree" id="ENSGT00940000164549"/>
<feature type="domain" description="Tyrosine specific protein phosphatases" evidence="9">
    <location>
        <begin position="130"/>
        <end position="197"/>
    </location>
</feature>
<dbReference type="Proteomes" id="UP000265020">
    <property type="component" value="Unassembled WGS sequence"/>
</dbReference>
<dbReference type="InterPro" id="IPR050561">
    <property type="entry name" value="PTP"/>
</dbReference>
<dbReference type="InterPro" id="IPR016130">
    <property type="entry name" value="Tyr_Pase_AS"/>
</dbReference>
<evidence type="ECO:0000313" key="10">
    <source>
        <dbReference type="Ensembl" id="ENSCVAP00000020744.1"/>
    </source>
</evidence>